<reference evidence="1" key="1">
    <citation type="submission" date="2021-05" db="EMBL/GenBank/DDBJ databases">
        <authorList>
            <person name="Pietrasiak N."/>
            <person name="Ward R."/>
            <person name="Stajich J.E."/>
            <person name="Kurbessoian T."/>
        </authorList>
    </citation>
    <scope>NUCLEOTIDE SEQUENCE</scope>
    <source>
        <strain evidence="1">CPER-KK1</strain>
    </source>
</reference>
<sequence>MPPLRDRINPNTFVISLKQIAKHLKINPKRIINWQKWQHVLWVHLEGRGGYFISYRKLEQWIAACRTLIRGCQNLPTLTTLWTAILKEATRYTQDAITRLQEIWQQRQTTLSNSQN</sequence>
<proteinExistence type="predicted"/>
<accession>A0A951PQK7</accession>
<name>A0A951PQK7_9CYAN</name>
<protein>
    <submittedName>
        <fullName evidence="1">Uncharacterized protein</fullName>
    </submittedName>
</protein>
<dbReference type="Proteomes" id="UP000753908">
    <property type="component" value="Unassembled WGS sequence"/>
</dbReference>
<dbReference type="AlphaFoldDB" id="A0A951PQK7"/>
<evidence type="ECO:0000313" key="1">
    <source>
        <dbReference type="EMBL" id="MBW4548001.1"/>
    </source>
</evidence>
<gene>
    <name evidence="1" type="ORF">KME25_26715</name>
</gene>
<organism evidence="1 2">
    <name type="scientific">Symplocastrum torsivum CPER-KK1</name>
    <dbReference type="NCBI Taxonomy" id="450513"/>
    <lineage>
        <taxon>Bacteria</taxon>
        <taxon>Bacillati</taxon>
        <taxon>Cyanobacteriota</taxon>
        <taxon>Cyanophyceae</taxon>
        <taxon>Oscillatoriophycideae</taxon>
        <taxon>Oscillatoriales</taxon>
        <taxon>Microcoleaceae</taxon>
        <taxon>Symplocastrum</taxon>
    </lineage>
</organism>
<comment type="caution">
    <text evidence="1">The sequence shown here is derived from an EMBL/GenBank/DDBJ whole genome shotgun (WGS) entry which is preliminary data.</text>
</comment>
<reference evidence="1" key="2">
    <citation type="journal article" date="2022" name="Microbiol. Resour. Announc.">
        <title>Metagenome Sequencing to Explore Phylogenomics of Terrestrial Cyanobacteria.</title>
        <authorList>
            <person name="Ward R.D."/>
            <person name="Stajich J.E."/>
            <person name="Johansen J.R."/>
            <person name="Huntemann M."/>
            <person name="Clum A."/>
            <person name="Foster B."/>
            <person name="Foster B."/>
            <person name="Roux S."/>
            <person name="Palaniappan K."/>
            <person name="Varghese N."/>
            <person name="Mukherjee S."/>
            <person name="Reddy T.B.K."/>
            <person name="Daum C."/>
            <person name="Copeland A."/>
            <person name="Chen I.A."/>
            <person name="Ivanova N.N."/>
            <person name="Kyrpides N.C."/>
            <person name="Shapiro N."/>
            <person name="Eloe-Fadrosh E.A."/>
            <person name="Pietrasiak N."/>
        </authorList>
    </citation>
    <scope>NUCLEOTIDE SEQUENCE</scope>
    <source>
        <strain evidence="1">CPER-KK1</strain>
    </source>
</reference>
<evidence type="ECO:0000313" key="2">
    <source>
        <dbReference type="Proteomes" id="UP000753908"/>
    </source>
</evidence>
<dbReference type="EMBL" id="JAHHIF010000053">
    <property type="protein sequence ID" value="MBW4548001.1"/>
    <property type="molecule type" value="Genomic_DNA"/>
</dbReference>